<dbReference type="Proteomes" id="UP000187046">
    <property type="component" value="Unassembled WGS sequence"/>
</dbReference>
<reference evidence="1 2" key="1">
    <citation type="submission" date="2016-12" db="EMBL/GenBank/DDBJ databases">
        <title>Bacillus phylogenomics.</title>
        <authorList>
            <person name="Dunlap C."/>
        </authorList>
    </citation>
    <scope>NUCLEOTIDE SEQUENCE [LARGE SCALE GENOMIC DNA]</scope>
    <source>
        <strain evidence="1 2">NRRL B-41327</strain>
    </source>
</reference>
<protein>
    <submittedName>
        <fullName evidence="1">Uncharacterized protein</fullName>
    </submittedName>
</protein>
<gene>
    <name evidence="1" type="ORF">BTA31_04765</name>
</gene>
<comment type="caution">
    <text evidence="1">The sequence shown here is derived from an EMBL/GenBank/DDBJ whole genome shotgun (WGS) entry which is preliminary data.</text>
</comment>
<accession>A0ABX3I666</accession>
<organism evidence="1 2">
    <name type="scientific">Bacillus haynesii</name>
    <dbReference type="NCBI Taxonomy" id="1925021"/>
    <lineage>
        <taxon>Bacteria</taxon>
        <taxon>Bacillati</taxon>
        <taxon>Bacillota</taxon>
        <taxon>Bacilli</taxon>
        <taxon>Bacillales</taxon>
        <taxon>Bacillaceae</taxon>
        <taxon>Bacillus</taxon>
    </lineage>
</organism>
<name>A0ABX3I666_9BACI</name>
<evidence type="ECO:0000313" key="2">
    <source>
        <dbReference type="Proteomes" id="UP000187046"/>
    </source>
</evidence>
<sequence length="86" mass="10418">MTIFSLFYKIFGREFFDLGFISVNKMIHFRDRIYSLILFRIEGYAEWLDEENWFITDRTKLKKELSFLLFMKMAQLTGDGDRNSLV</sequence>
<dbReference type="EMBL" id="MRBL01000005">
    <property type="protein sequence ID" value="OMI29059.1"/>
    <property type="molecule type" value="Genomic_DNA"/>
</dbReference>
<proteinExistence type="predicted"/>
<evidence type="ECO:0000313" key="1">
    <source>
        <dbReference type="EMBL" id="OMI29059.1"/>
    </source>
</evidence>
<keyword evidence="2" id="KW-1185">Reference proteome</keyword>